<proteinExistence type="predicted"/>
<feature type="region of interest" description="Disordered" evidence="1">
    <location>
        <begin position="68"/>
        <end position="94"/>
    </location>
</feature>
<organism evidence="2">
    <name type="scientific">Chlamydomonas euryale</name>
    <dbReference type="NCBI Taxonomy" id="1486919"/>
    <lineage>
        <taxon>Eukaryota</taxon>
        <taxon>Viridiplantae</taxon>
        <taxon>Chlorophyta</taxon>
        <taxon>core chlorophytes</taxon>
        <taxon>Chlorophyceae</taxon>
        <taxon>CS clade</taxon>
        <taxon>Chlamydomonadales</taxon>
        <taxon>Chlamydomonadaceae</taxon>
        <taxon>Chlamydomonas</taxon>
    </lineage>
</organism>
<protein>
    <submittedName>
        <fullName evidence="2">Uncharacterized protein</fullName>
    </submittedName>
</protein>
<sequence>MPPSHTESISSKTDLFPCFRAMPPSLAESTSSKTDLPACFAPMPLSLTESISSKTDLHACFNPMPPSFTESISSKDDPPQCSSPPPNLTESMSGSIGLESISATLCVSAAARATHCKMCLLAFPGCSASWDR</sequence>
<evidence type="ECO:0000256" key="1">
    <source>
        <dbReference type="SAM" id="MobiDB-lite"/>
    </source>
</evidence>
<reference evidence="2" key="1">
    <citation type="submission" date="2021-01" db="EMBL/GenBank/DDBJ databases">
        <authorList>
            <person name="Corre E."/>
            <person name="Pelletier E."/>
            <person name="Niang G."/>
            <person name="Scheremetjew M."/>
            <person name="Finn R."/>
            <person name="Kale V."/>
            <person name="Holt S."/>
            <person name="Cochrane G."/>
            <person name="Meng A."/>
            <person name="Brown T."/>
            <person name="Cohen L."/>
        </authorList>
    </citation>
    <scope>NUCLEOTIDE SEQUENCE</scope>
    <source>
        <strain evidence="2">CCMP219</strain>
    </source>
</reference>
<gene>
    <name evidence="2" type="ORF">CEUR00632_LOCUS18583</name>
</gene>
<dbReference type="EMBL" id="HBEC01039964">
    <property type="protein sequence ID" value="CAD8306415.1"/>
    <property type="molecule type" value="Transcribed_RNA"/>
</dbReference>
<dbReference type="AlphaFoldDB" id="A0A7R9VWL4"/>
<evidence type="ECO:0000313" key="2">
    <source>
        <dbReference type="EMBL" id="CAD8306415.1"/>
    </source>
</evidence>
<accession>A0A7R9VWL4</accession>
<name>A0A7R9VWL4_9CHLO</name>